<keyword evidence="2" id="KW-1185">Reference proteome</keyword>
<organism evidence="1 2">
    <name type="scientific">Populus alba</name>
    <name type="common">White poplar</name>
    <dbReference type="NCBI Taxonomy" id="43335"/>
    <lineage>
        <taxon>Eukaryota</taxon>
        <taxon>Viridiplantae</taxon>
        <taxon>Streptophyta</taxon>
        <taxon>Embryophyta</taxon>
        <taxon>Tracheophyta</taxon>
        <taxon>Spermatophyta</taxon>
        <taxon>Magnoliopsida</taxon>
        <taxon>eudicotyledons</taxon>
        <taxon>Gunneridae</taxon>
        <taxon>Pentapetalae</taxon>
        <taxon>rosids</taxon>
        <taxon>fabids</taxon>
        <taxon>Malpighiales</taxon>
        <taxon>Salicaceae</taxon>
        <taxon>Saliceae</taxon>
        <taxon>Populus</taxon>
    </lineage>
</organism>
<name>A0ACC4CF97_POPAL</name>
<sequence length="73" mass="8222">MRVNQDLKFGMIRLSLPQGLGGETARWGRFGRELGVSWVLDFSFLRSASTKEMVNCLLALVSKDNSPRYEALT</sequence>
<comment type="caution">
    <text evidence="1">The sequence shown here is derived from an EMBL/GenBank/DDBJ whole genome shotgun (WGS) entry which is preliminary data.</text>
</comment>
<evidence type="ECO:0000313" key="2">
    <source>
        <dbReference type="Proteomes" id="UP000309997"/>
    </source>
</evidence>
<protein>
    <submittedName>
        <fullName evidence="1">Uncharacterized protein</fullName>
    </submittedName>
</protein>
<gene>
    <name evidence="1" type="ORF">D5086_008185</name>
</gene>
<dbReference type="EMBL" id="RCHU02000004">
    <property type="protein sequence ID" value="KAL3596548.1"/>
    <property type="molecule type" value="Genomic_DNA"/>
</dbReference>
<reference evidence="1 2" key="1">
    <citation type="journal article" date="2024" name="Plant Biotechnol. J.">
        <title>Genome and CRISPR/Cas9 system of a widespread forest tree (Populus alba) in the world.</title>
        <authorList>
            <person name="Liu Y.J."/>
            <person name="Jiang P.F."/>
            <person name="Han X.M."/>
            <person name="Li X.Y."/>
            <person name="Wang H.M."/>
            <person name="Wang Y.J."/>
            <person name="Wang X.X."/>
            <person name="Zeng Q.Y."/>
        </authorList>
    </citation>
    <scope>NUCLEOTIDE SEQUENCE [LARGE SCALE GENOMIC DNA]</scope>
    <source>
        <strain evidence="2">cv. PAL-ZL1</strain>
    </source>
</reference>
<dbReference type="Proteomes" id="UP000309997">
    <property type="component" value="Unassembled WGS sequence"/>
</dbReference>
<accession>A0ACC4CF97</accession>
<evidence type="ECO:0000313" key="1">
    <source>
        <dbReference type="EMBL" id="KAL3596548.1"/>
    </source>
</evidence>
<proteinExistence type="predicted"/>